<dbReference type="Proteomes" id="UP001168883">
    <property type="component" value="Unassembled WGS sequence"/>
</dbReference>
<sequence>MRQGDKLQQTLDFEAWLLRETGCRNRRSYIADRVDEGCTAAEAAEGWLEVCEEFVKAGGDPEDIP</sequence>
<evidence type="ECO:0000313" key="2">
    <source>
        <dbReference type="Proteomes" id="UP001168883"/>
    </source>
</evidence>
<organism evidence="1 2">
    <name type="scientific">Paenibacillus ehimensis</name>
    <dbReference type="NCBI Taxonomy" id="79264"/>
    <lineage>
        <taxon>Bacteria</taxon>
        <taxon>Bacillati</taxon>
        <taxon>Bacillota</taxon>
        <taxon>Bacilli</taxon>
        <taxon>Bacillales</taxon>
        <taxon>Paenibacillaceae</taxon>
        <taxon>Paenibacillus</taxon>
    </lineage>
</organism>
<comment type="caution">
    <text evidence="1">The sequence shown here is derived from an EMBL/GenBank/DDBJ whole genome shotgun (WGS) entry which is preliminary data.</text>
</comment>
<reference evidence="1" key="1">
    <citation type="submission" date="2023-07" db="EMBL/GenBank/DDBJ databases">
        <authorList>
            <person name="Aktuganov G."/>
            <person name="Boyko T."/>
            <person name="Delegan Y."/>
            <person name="Galimzianova N."/>
            <person name="Gilvanova E."/>
            <person name="Korobov V."/>
            <person name="Kuzmina L."/>
            <person name="Melentiev A."/>
            <person name="Milman P."/>
            <person name="Ryabova A."/>
            <person name="Stupak E."/>
            <person name="Yasakov T."/>
            <person name="Zharikova N."/>
            <person name="Zhurenko E."/>
        </authorList>
    </citation>
    <scope>NUCLEOTIDE SEQUENCE</scope>
    <source>
        <strain evidence="1">IB-739</strain>
    </source>
</reference>
<evidence type="ECO:0000313" key="1">
    <source>
        <dbReference type="EMBL" id="MDO3680671.1"/>
    </source>
</evidence>
<protein>
    <recommendedName>
        <fullName evidence="3">YozE SAM-like domain-containing protein</fullName>
    </recommendedName>
</protein>
<accession>A0ABT8VI99</accession>
<proteinExistence type="predicted"/>
<name>A0ABT8VI99_9BACL</name>
<evidence type="ECO:0008006" key="3">
    <source>
        <dbReference type="Google" id="ProtNLM"/>
    </source>
</evidence>
<keyword evidence="2" id="KW-1185">Reference proteome</keyword>
<gene>
    <name evidence="1" type="ORF">Q3C12_27035</name>
</gene>
<dbReference type="RefSeq" id="WP_302880882.1">
    <property type="nucleotide sequence ID" value="NZ_JAUMKJ010000044.1"/>
</dbReference>
<dbReference type="EMBL" id="JAUMKJ010000044">
    <property type="protein sequence ID" value="MDO3680671.1"/>
    <property type="molecule type" value="Genomic_DNA"/>
</dbReference>